<dbReference type="EMBL" id="QYUP01000043">
    <property type="protein sequence ID" value="RJG23445.1"/>
    <property type="molecule type" value="Genomic_DNA"/>
</dbReference>
<dbReference type="InterPro" id="IPR050389">
    <property type="entry name" value="LysR-type_TF"/>
</dbReference>
<evidence type="ECO:0000256" key="3">
    <source>
        <dbReference type="ARBA" id="ARBA00023125"/>
    </source>
</evidence>
<keyword evidence="2" id="KW-0805">Transcription regulation</keyword>
<dbReference type="Pfam" id="PF00126">
    <property type="entry name" value="HTH_1"/>
    <property type="match status" value="1"/>
</dbReference>
<evidence type="ECO:0000313" key="7">
    <source>
        <dbReference type="Proteomes" id="UP000284006"/>
    </source>
</evidence>
<dbReference type="PANTHER" id="PTHR30118">
    <property type="entry name" value="HTH-TYPE TRANSCRIPTIONAL REGULATOR LEUO-RELATED"/>
    <property type="match status" value="1"/>
</dbReference>
<organism evidence="6 7">
    <name type="scientific">Massilia cavernae</name>
    <dbReference type="NCBI Taxonomy" id="2320864"/>
    <lineage>
        <taxon>Bacteria</taxon>
        <taxon>Pseudomonadati</taxon>
        <taxon>Pseudomonadota</taxon>
        <taxon>Betaproteobacteria</taxon>
        <taxon>Burkholderiales</taxon>
        <taxon>Oxalobacteraceae</taxon>
        <taxon>Telluria group</taxon>
        <taxon>Massilia</taxon>
    </lineage>
</organism>
<evidence type="ECO:0000256" key="4">
    <source>
        <dbReference type="ARBA" id="ARBA00023163"/>
    </source>
</evidence>
<dbReference type="Gene3D" id="1.10.10.10">
    <property type="entry name" value="Winged helix-like DNA-binding domain superfamily/Winged helix DNA-binding domain"/>
    <property type="match status" value="1"/>
</dbReference>
<keyword evidence="3" id="KW-0238">DNA-binding</keyword>
<keyword evidence="4" id="KW-0804">Transcription</keyword>
<dbReference type="PRINTS" id="PR00039">
    <property type="entry name" value="HTHLYSR"/>
</dbReference>
<proteinExistence type="inferred from homology"/>
<protein>
    <submittedName>
        <fullName evidence="6">LysR family transcriptional regulator</fullName>
    </submittedName>
</protein>
<dbReference type="Gene3D" id="3.40.190.10">
    <property type="entry name" value="Periplasmic binding protein-like II"/>
    <property type="match status" value="2"/>
</dbReference>
<dbReference type="PROSITE" id="PS50931">
    <property type="entry name" value="HTH_LYSR"/>
    <property type="match status" value="1"/>
</dbReference>
<evidence type="ECO:0000256" key="2">
    <source>
        <dbReference type="ARBA" id="ARBA00023015"/>
    </source>
</evidence>
<feature type="domain" description="HTH lysR-type" evidence="5">
    <location>
        <begin position="8"/>
        <end position="65"/>
    </location>
</feature>
<dbReference type="RefSeq" id="WP_119809694.1">
    <property type="nucleotide sequence ID" value="NZ_QYUP01000043.1"/>
</dbReference>
<dbReference type="Proteomes" id="UP000284006">
    <property type="component" value="Unassembled WGS sequence"/>
</dbReference>
<dbReference type="InterPro" id="IPR036388">
    <property type="entry name" value="WH-like_DNA-bd_sf"/>
</dbReference>
<dbReference type="GO" id="GO:0003700">
    <property type="term" value="F:DNA-binding transcription factor activity"/>
    <property type="evidence" value="ECO:0007669"/>
    <property type="project" value="InterPro"/>
</dbReference>
<dbReference type="InterPro" id="IPR000847">
    <property type="entry name" value="LysR_HTH_N"/>
</dbReference>
<comment type="similarity">
    <text evidence="1">Belongs to the LysR transcriptional regulatory family.</text>
</comment>
<evidence type="ECO:0000256" key="1">
    <source>
        <dbReference type="ARBA" id="ARBA00009437"/>
    </source>
</evidence>
<dbReference type="SUPFAM" id="SSF53850">
    <property type="entry name" value="Periplasmic binding protein-like II"/>
    <property type="match status" value="1"/>
</dbReference>
<gene>
    <name evidence="6" type="ORF">D3872_04620</name>
</gene>
<dbReference type="InterPro" id="IPR036390">
    <property type="entry name" value="WH_DNA-bd_sf"/>
</dbReference>
<dbReference type="CDD" id="cd08459">
    <property type="entry name" value="PBP2_DntR_NahR_LinR_like"/>
    <property type="match status" value="1"/>
</dbReference>
<sequence length="306" mass="34690">MQQQETQFDLNLIAVFDALLRERNVTRAAEDLDMSQSAMSHALKRLRVFFNDPLFVKTGSGMQPTPRALELSSTVLGLMGTIRADLLVHAGFEAHASRRQFSLCMTDMGELIFLPRLVERLRQVAPFCTVRVLQISPRQIAAALESGEADLALGSLHSMPEGLFQQQLFTRSFVTLVNKGRKDIGDTMTVEQFFAMEHIVVSLSGKKEDGYDSVVDEYGTKRRIYLTTPHFLTVPLMIERNPDLIATVPRELASAFARYKAVRMVETPISLPHFAIRQHWHPRFHHDAANSWLRKLVKEVFEGLPE</sequence>
<dbReference type="AlphaFoldDB" id="A0A418Y6D4"/>
<dbReference type="PANTHER" id="PTHR30118:SF15">
    <property type="entry name" value="TRANSCRIPTIONAL REGULATORY PROTEIN"/>
    <property type="match status" value="1"/>
</dbReference>
<dbReference type="Pfam" id="PF03466">
    <property type="entry name" value="LysR_substrate"/>
    <property type="match status" value="1"/>
</dbReference>
<accession>A0A418Y6D4</accession>
<keyword evidence="7" id="KW-1185">Reference proteome</keyword>
<comment type="caution">
    <text evidence="6">The sequence shown here is derived from an EMBL/GenBank/DDBJ whole genome shotgun (WGS) entry which is preliminary data.</text>
</comment>
<name>A0A418Y6D4_9BURK</name>
<dbReference type="OrthoDB" id="8583877at2"/>
<evidence type="ECO:0000313" key="6">
    <source>
        <dbReference type="EMBL" id="RJG23445.1"/>
    </source>
</evidence>
<reference evidence="6 7" key="1">
    <citation type="submission" date="2018-09" db="EMBL/GenBank/DDBJ databases">
        <authorList>
            <person name="Zhu H."/>
        </authorList>
    </citation>
    <scope>NUCLEOTIDE SEQUENCE [LARGE SCALE GENOMIC DNA]</scope>
    <source>
        <strain evidence="6 7">K1S02-61</strain>
    </source>
</reference>
<dbReference type="InterPro" id="IPR005119">
    <property type="entry name" value="LysR_subst-bd"/>
</dbReference>
<evidence type="ECO:0000259" key="5">
    <source>
        <dbReference type="PROSITE" id="PS50931"/>
    </source>
</evidence>
<dbReference type="GO" id="GO:0003677">
    <property type="term" value="F:DNA binding"/>
    <property type="evidence" value="ECO:0007669"/>
    <property type="project" value="UniProtKB-KW"/>
</dbReference>
<dbReference type="SUPFAM" id="SSF46785">
    <property type="entry name" value="Winged helix' DNA-binding domain"/>
    <property type="match status" value="1"/>
</dbReference>